<dbReference type="PROSITE" id="PS00061">
    <property type="entry name" value="ADH_SHORT"/>
    <property type="match status" value="1"/>
</dbReference>
<evidence type="ECO:0000256" key="1">
    <source>
        <dbReference type="ARBA" id="ARBA00006484"/>
    </source>
</evidence>
<dbReference type="PANTHER" id="PTHR24321:SF8">
    <property type="entry name" value="ESTRADIOL 17-BETA-DEHYDROGENASE 8-RELATED"/>
    <property type="match status" value="1"/>
</dbReference>
<name>A0A3N2BD32_9MICO</name>
<gene>
    <name evidence="3" type="ORF">EDD31_1522</name>
</gene>
<protein>
    <submittedName>
        <fullName evidence="3">3-oxoacyl-[acyl-carrier protein] reductase</fullName>
    </submittedName>
</protein>
<keyword evidence="4" id="KW-1185">Reference proteome</keyword>
<reference evidence="3 4" key="1">
    <citation type="submission" date="2018-11" db="EMBL/GenBank/DDBJ databases">
        <title>Sequencing the genomes of 1000 actinobacteria strains.</title>
        <authorList>
            <person name="Klenk H.-P."/>
        </authorList>
    </citation>
    <scope>NUCLEOTIDE SEQUENCE [LARGE SCALE GENOMIC DNA]</scope>
    <source>
        <strain evidence="3 4">DSM 11294</strain>
    </source>
</reference>
<evidence type="ECO:0000313" key="3">
    <source>
        <dbReference type="EMBL" id="ROR73156.1"/>
    </source>
</evidence>
<dbReference type="PRINTS" id="PR00080">
    <property type="entry name" value="SDRFAMILY"/>
</dbReference>
<keyword evidence="2" id="KW-0560">Oxidoreductase</keyword>
<dbReference type="InterPro" id="IPR036291">
    <property type="entry name" value="NAD(P)-bd_dom_sf"/>
</dbReference>
<dbReference type="OrthoDB" id="7064009at2"/>
<proteinExistence type="inferred from homology"/>
<dbReference type="Pfam" id="PF13561">
    <property type="entry name" value="adh_short_C2"/>
    <property type="match status" value="1"/>
</dbReference>
<dbReference type="EMBL" id="RKHK01000001">
    <property type="protein sequence ID" value="ROR73156.1"/>
    <property type="molecule type" value="Genomic_DNA"/>
</dbReference>
<dbReference type="RefSeq" id="WP_123303613.1">
    <property type="nucleotide sequence ID" value="NZ_RKHK01000001.1"/>
</dbReference>
<comment type="caution">
    <text evidence="3">The sequence shown here is derived from an EMBL/GenBank/DDBJ whole genome shotgun (WGS) entry which is preliminary data.</text>
</comment>
<evidence type="ECO:0000256" key="2">
    <source>
        <dbReference type="ARBA" id="ARBA00023002"/>
    </source>
</evidence>
<evidence type="ECO:0000313" key="4">
    <source>
        <dbReference type="Proteomes" id="UP000280668"/>
    </source>
</evidence>
<comment type="similarity">
    <text evidence="1">Belongs to the short-chain dehydrogenases/reductases (SDR) family.</text>
</comment>
<dbReference type="InterPro" id="IPR020904">
    <property type="entry name" value="Sc_DH/Rdtase_CS"/>
</dbReference>
<dbReference type="GO" id="GO:0016491">
    <property type="term" value="F:oxidoreductase activity"/>
    <property type="evidence" value="ECO:0007669"/>
    <property type="project" value="UniProtKB-KW"/>
</dbReference>
<sequence length="256" mass="26822">MDCSSVTAAASDDRFACLDGRVILVTGAGGGLGAAIVTSLTSAGARVLAADLPGAGDSIDEGPEVHRLELDVTSEESVRDAVSHARQRWPQLDGLVANAGVMTEEAVDGPRMAEIWRRTMDVNLDGTYRTIAAVSSWLRQARAPAVVTVASQLAYSGGPGLSAYAASKAGILGLTRAVAHDLGPQIRCNAVAPGPLRTPMTERYSEEWQTRKTARMIQGRFGRAEEVAPAVRFLLSDEASFITGQTLLVNGGGVMS</sequence>
<dbReference type="InterPro" id="IPR002347">
    <property type="entry name" value="SDR_fam"/>
</dbReference>
<dbReference type="Gene3D" id="3.40.50.720">
    <property type="entry name" value="NAD(P)-binding Rossmann-like Domain"/>
    <property type="match status" value="1"/>
</dbReference>
<dbReference type="AlphaFoldDB" id="A0A3N2BD32"/>
<dbReference type="PANTHER" id="PTHR24321">
    <property type="entry name" value="DEHYDROGENASES, SHORT CHAIN"/>
    <property type="match status" value="1"/>
</dbReference>
<dbReference type="FunFam" id="3.40.50.720:FF:000084">
    <property type="entry name" value="Short-chain dehydrogenase reductase"/>
    <property type="match status" value="1"/>
</dbReference>
<dbReference type="PRINTS" id="PR00081">
    <property type="entry name" value="GDHRDH"/>
</dbReference>
<organism evidence="3 4">
    <name type="scientific">Bogoriella caseilytica</name>
    <dbReference type="NCBI Taxonomy" id="56055"/>
    <lineage>
        <taxon>Bacteria</taxon>
        <taxon>Bacillati</taxon>
        <taxon>Actinomycetota</taxon>
        <taxon>Actinomycetes</taxon>
        <taxon>Micrococcales</taxon>
        <taxon>Bogoriellaceae</taxon>
        <taxon>Bogoriella</taxon>
    </lineage>
</organism>
<accession>A0A3N2BD32</accession>
<dbReference type="SUPFAM" id="SSF51735">
    <property type="entry name" value="NAD(P)-binding Rossmann-fold domains"/>
    <property type="match status" value="1"/>
</dbReference>
<dbReference type="Proteomes" id="UP000280668">
    <property type="component" value="Unassembled WGS sequence"/>
</dbReference>